<dbReference type="NCBIfam" id="TIGR00860">
    <property type="entry name" value="LIC"/>
    <property type="match status" value="1"/>
</dbReference>
<evidence type="ECO:0008006" key="23">
    <source>
        <dbReference type="Google" id="ProtNLM"/>
    </source>
</evidence>
<dbReference type="CDD" id="cd19049">
    <property type="entry name" value="LGIC_TM_anion"/>
    <property type="match status" value="1"/>
</dbReference>
<evidence type="ECO:0000256" key="13">
    <source>
        <dbReference type="ARBA" id="ARBA00023214"/>
    </source>
</evidence>
<evidence type="ECO:0000256" key="17">
    <source>
        <dbReference type="ARBA" id="ARBA00034104"/>
    </source>
</evidence>
<evidence type="ECO:0000256" key="9">
    <source>
        <dbReference type="ARBA" id="ARBA00023157"/>
    </source>
</evidence>
<keyword evidence="1 18" id="KW-0813">Transport</keyword>
<comment type="caution">
    <text evidence="21">The sequence shown here is derived from an EMBL/GenBank/DDBJ whole genome shotgun (WGS) entry which is preliminary data.</text>
</comment>
<dbReference type="EMBL" id="CAXLJM020000054">
    <property type="protein sequence ID" value="CAL8117417.1"/>
    <property type="molecule type" value="Genomic_DNA"/>
</dbReference>
<feature type="domain" description="Neurotransmitter-gated ion-channel transmembrane" evidence="20">
    <location>
        <begin position="251"/>
        <end position="470"/>
    </location>
</feature>
<feature type="chain" id="PRO_5044949765" description="Gamma-aminobutyric acid receptor alpha-like" evidence="18">
    <location>
        <begin position="19"/>
        <end position="494"/>
    </location>
</feature>
<dbReference type="PRINTS" id="PR01079">
    <property type="entry name" value="GABAARALPHA"/>
</dbReference>
<feature type="transmembrane region" description="Helical" evidence="18">
    <location>
        <begin position="277"/>
        <end position="294"/>
    </location>
</feature>
<keyword evidence="11" id="KW-0869">Chloride channel</keyword>
<dbReference type="Proteomes" id="UP001642540">
    <property type="component" value="Unassembled WGS sequence"/>
</dbReference>
<comment type="subcellular location">
    <subcellularLocation>
        <location evidence="17">Postsynaptic cell membrane</location>
        <topology evidence="17">Multi-pass membrane protein</topology>
    </subcellularLocation>
</comment>
<dbReference type="Pfam" id="PF02932">
    <property type="entry name" value="Neur_chan_memb"/>
    <property type="match status" value="1"/>
</dbReference>
<dbReference type="InterPro" id="IPR018000">
    <property type="entry name" value="Neurotransmitter_ion_chnl_CS"/>
</dbReference>
<dbReference type="PANTHER" id="PTHR18945">
    <property type="entry name" value="NEUROTRANSMITTER GATED ION CHANNEL"/>
    <property type="match status" value="1"/>
</dbReference>
<evidence type="ECO:0000256" key="2">
    <source>
        <dbReference type="ARBA" id="ARBA00022475"/>
    </source>
</evidence>
<comment type="similarity">
    <text evidence="18">Belongs to the ligand-gated ion channel (TC 1.A.9) family.</text>
</comment>
<evidence type="ECO:0000256" key="10">
    <source>
        <dbReference type="ARBA" id="ARBA00023170"/>
    </source>
</evidence>
<dbReference type="PROSITE" id="PS00236">
    <property type="entry name" value="NEUROTR_ION_CHANNEL"/>
    <property type="match status" value="1"/>
</dbReference>
<evidence type="ECO:0000256" key="5">
    <source>
        <dbReference type="ARBA" id="ARBA00022989"/>
    </source>
</evidence>
<evidence type="ECO:0000256" key="12">
    <source>
        <dbReference type="ARBA" id="ARBA00023180"/>
    </source>
</evidence>
<keyword evidence="9" id="KW-1015">Disulfide bond</keyword>
<dbReference type="Gene3D" id="1.20.58.390">
    <property type="entry name" value="Neurotransmitter-gated ion-channel transmembrane domain"/>
    <property type="match status" value="1"/>
</dbReference>
<keyword evidence="3 18" id="KW-0812">Transmembrane</keyword>
<dbReference type="InterPro" id="IPR038050">
    <property type="entry name" value="Neuro_actylchol_rec"/>
</dbReference>
<dbReference type="InterPro" id="IPR006028">
    <property type="entry name" value="GABAA/Glycine_rcpt"/>
</dbReference>
<dbReference type="CDD" id="cd19007">
    <property type="entry name" value="LGIC_ECD_GABAR_GRD-like"/>
    <property type="match status" value="1"/>
</dbReference>
<feature type="transmembrane region" description="Helical" evidence="18">
    <location>
        <begin position="244"/>
        <end position="265"/>
    </location>
</feature>
<dbReference type="InterPro" id="IPR006202">
    <property type="entry name" value="Neur_chan_lig-bd"/>
</dbReference>
<evidence type="ECO:0000256" key="18">
    <source>
        <dbReference type="RuleBase" id="RU000687"/>
    </source>
</evidence>
<evidence type="ECO:0000256" key="16">
    <source>
        <dbReference type="ARBA" id="ARBA00023303"/>
    </source>
</evidence>
<evidence type="ECO:0000259" key="19">
    <source>
        <dbReference type="Pfam" id="PF02931"/>
    </source>
</evidence>
<accession>A0ABP1R619</accession>
<evidence type="ECO:0000256" key="8">
    <source>
        <dbReference type="ARBA" id="ARBA00023136"/>
    </source>
</evidence>
<evidence type="ECO:0000256" key="3">
    <source>
        <dbReference type="ARBA" id="ARBA00022692"/>
    </source>
</evidence>
<keyword evidence="15" id="KW-1071">Ligand-gated ion channel</keyword>
<keyword evidence="4 18" id="KW-0732">Signal</keyword>
<keyword evidence="8 18" id="KW-0472">Membrane</keyword>
<keyword evidence="7 18" id="KW-0406">Ion transport</keyword>
<dbReference type="Gene3D" id="2.70.170.10">
    <property type="entry name" value="Neurotransmitter-gated ion-channel ligand-binding domain"/>
    <property type="match status" value="1"/>
</dbReference>
<feature type="transmembrane region" description="Helical" evidence="18">
    <location>
        <begin position="456"/>
        <end position="473"/>
    </location>
</feature>
<keyword evidence="10" id="KW-0675">Receptor</keyword>
<gene>
    <name evidence="21" type="ORF">ODALV1_LOCUS17684</name>
</gene>
<evidence type="ECO:0000256" key="15">
    <source>
        <dbReference type="ARBA" id="ARBA00023286"/>
    </source>
</evidence>
<dbReference type="InterPro" id="IPR036719">
    <property type="entry name" value="Neuro-gated_channel_TM_sf"/>
</dbReference>
<evidence type="ECO:0000256" key="4">
    <source>
        <dbReference type="ARBA" id="ARBA00022729"/>
    </source>
</evidence>
<protein>
    <recommendedName>
        <fullName evidence="23">Gamma-aminobutyric acid receptor alpha-like</fullName>
    </recommendedName>
</protein>
<dbReference type="PRINTS" id="PR00253">
    <property type="entry name" value="GABAARECEPTR"/>
</dbReference>
<organism evidence="21 22">
    <name type="scientific">Orchesella dallaii</name>
    <dbReference type="NCBI Taxonomy" id="48710"/>
    <lineage>
        <taxon>Eukaryota</taxon>
        <taxon>Metazoa</taxon>
        <taxon>Ecdysozoa</taxon>
        <taxon>Arthropoda</taxon>
        <taxon>Hexapoda</taxon>
        <taxon>Collembola</taxon>
        <taxon>Entomobryomorpha</taxon>
        <taxon>Entomobryoidea</taxon>
        <taxon>Orchesellidae</taxon>
        <taxon>Orchesellinae</taxon>
        <taxon>Orchesella</taxon>
    </lineage>
</organism>
<dbReference type="InterPro" id="IPR036734">
    <property type="entry name" value="Neur_chan_lig-bd_sf"/>
</dbReference>
<evidence type="ECO:0000256" key="6">
    <source>
        <dbReference type="ARBA" id="ARBA00023018"/>
    </source>
</evidence>
<feature type="transmembrane region" description="Helical" evidence="18">
    <location>
        <begin position="306"/>
        <end position="326"/>
    </location>
</feature>
<keyword evidence="14" id="KW-0628">Postsynaptic cell membrane</keyword>
<keyword evidence="5 18" id="KW-1133">Transmembrane helix</keyword>
<keyword evidence="2" id="KW-1003">Cell membrane</keyword>
<keyword evidence="12" id="KW-0325">Glycoprotein</keyword>
<keyword evidence="6" id="KW-0770">Synapse</keyword>
<dbReference type="SUPFAM" id="SSF63712">
    <property type="entry name" value="Nicotinic receptor ligand binding domain-like"/>
    <property type="match status" value="1"/>
</dbReference>
<keyword evidence="22" id="KW-1185">Reference proteome</keyword>
<dbReference type="Pfam" id="PF02931">
    <property type="entry name" value="Neur_chan_LBD"/>
    <property type="match status" value="1"/>
</dbReference>
<keyword evidence="16 18" id="KW-0407">Ion channel</keyword>
<proteinExistence type="inferred from homology"/>
<feature type="domain" description="Neurotransmitter-gated ion-channel ligand-binding" evidence="19">
    <location>
        <begin position="38"/>
        <end position="243"/>
    </location>
</feature>
<evidence type="ECO:0000256" key="14">
    <source>
        <dbReference type="ARBA" id="ARBA00023257"/>
    </source>
</evidence>
<keyword evidence="13" id="KW-0868">Chloride</keyword>
<name>A0ABP1R619_9HEXA</name>
<evidence type="ECO:0000313" key="22">
    <source>
        <dbReference type="Proteomes" id="UP001642540"/>
    </source>
</evidence>
<dbReference type="SUPFAM" id="SSF90112">
    <property type="entry name" value="Neurotransmitter-gated ion-channel transmembrane pore"/>
    <property type="match status" value="1"/>
</dbReference>
<sequence length="494" mass="57069">MLLSNLYAHLFVLSLCWCEELVASLGNGSNEILFKNISQILDDLLKDYDNSQHPNYREGRPTTIRTNIHIRSMGPISELDMDYSMDCYFRQSWRDGRLKFQGPVDKLSLSIKMLERLWRPDTYFHNGKNSYVHTITLPNKLLRISQEGDILYSMRLTIKAKCPMCLRNFPMDTQSCPLIIGSYAYTSKHIVYSWDNSNDSVSFVPGMALSQFDLISHPYRNLSIKRKEGEFSILQVNFNMERHAGYFLIQVYLPCGLIVVLSWVSFWINREATSDRVGLGITAVLTLSTISLDSRTDLPKVHYATALDWFLLMSFAYCMATLLQFAGVHYFTKIGSGEVFVSEDDEWEELEENLASDWTDSQRSPPLEQMNCSAVYNIRPQQEMEAQYAWPNTSFEPTPSKSVASKETQTEKKTSLLRQFWYCIIADEEFRRERQRAAALESSTNSVSRIDTISRVLFPVSFTILNIIYWIIYMNMSDECPRQAVPVTLNKKLM</sequence>
<dbReference type="InterPro" id="IPR006029">
    <property type="entry name" value="Neurotrans-gated_channel_TM"/>
</dbReference>
<reference evidence="21 22" key="1">
    <citation type="submission" date="2024-08" db="EMBL/GenBank/DDBJ databases">
        <authorList>
            <person name="Cucini C."/>
            <person name="Frati F."/>
        </authorList>
    </citation>
    <scope>NUCLEOTIDE SEQUENCE [LARGE SCALE GENOMIC DNA]</scope>
</reference>
<feature type="signal peptide" evidence="18">
    <location>
        <begin position="1"/>
        <end position="18"/>
    </location>
</feature>
<evidence type="ECO:0000259" key="20">
    <source>
        <dbReference type="Pfam" id="PF02932"/>
    </source>
</evidence>
<evidence type="ECO:0000256" key="11">
    <source>
        <dbReference type="ARBA" id="ARBA00023173"/>
    </source>
</evidence>
<evidence type="ECO:0000313" key="21">
    <source>
        <dbReference type="EMBL" id="CAL8117417.1"/>
    </source>
</evidence>
<evidence type="ECO:0000256" key="1">
    <source>
        <dbReference type="ARBA" id="ARBA00022448"/>
    </source>
</evidence>
<dbReference type="InterPro" id="IPR001390">
    <property type="entry name" value="GABAAa_rcpt"/>
</dbReference>
<dbReference type="InterPro" id="IPR006201">
    <property type="entry name" value="Neur_channel"/>
</dbReference>
<evidence type="ECO:0000256" key="7">
    <source>
        <dbReference type="ARBA" id="ARBA00023065"/>
    </source>
</evidence>
<dbReference type="PRINTS" id="PR00252">
    <property type="entry name" value="NRIONCHANNEL"/>
</dbReference>